<dbReference type="InterPro" id="IPR043731">
    <property type="entry name" value="DUF5674"/>
</dbReference>
<reference evidence="1 2" key="1">
    <citation type="journal article" date="2020" name="Microb. Ecol.">
        <title>Ecogenomics of the Marine Benthic Filamentous Cyanobacterium Adonisia.</title>
        <authorList>
            <person name="Walter J.M."/>
            <person name="Coutinho F.H."/>
            <person name="Leomil L."/>
            <person name="Hargreaves P.I."/>
            <person name="Campeao M.E."/>
            <person name="Vieira V.V."/>
            <person name="Silva B.S."/>
            <person name="Fistarol G.O."/>
            <person name="Salomon P.S."/>
            <person name="Sawabe T."/>
            <person name="Mino S."/>
            <person name="Hosokawa M."/>
            <person name="Miyashita H."/>
            <person name="Maruyama F."/>
            <person name="van Verk M.C."/>
            <person name="Dutilh B.E."/>
            <person name="Thompson C.C."/>
            <person name="Thompson F.L."/>
        </authorList>
    </citation>
    <scope>NUCLEOTIDE SEQUENCE [LARGE SCALE GENOMIC DNA]</scope>
    <source>
        <strain evidence="1 2">CCMR0081</strain>
    </source>
</reference>
<dbReference type="RefSeq" id="WP_006519075.1">
    <property type="nucleotide sequence ID" value="NZ_QXHD01000004.1"/>
</dbReference>
<evidence type="ECO:0000313" key="2">
    <source>
        <dbReference type="Proteomes" id="UP000481033"/>
    </source>
</evidence>
<accession>A0A6M0RHJ0</accession>
<dbReference type="EMBL" id="QXHD01000004">
    <property type="protein sequence ID" value="NEZ55380.1"/>
    <property type="molecule type" value="Genomic_DNA"/>
</dbReference>
<dbReference type="Proteomes" id="UP000481033">
    <property type="component" value="Unassembled WGS sequence"/>
</dbReference>
<gene>
    <name evidence="1" type="ORF">DXZ20_06755</name>
</gene>
<keyword evidence="2" id="KW-1185">Reference proteome</keyword>
<comment type="caution">
    <text evidence="1">The sequence shown here is derived from an EMBL/GenBank/DDBJ whole genome shotgun (WGS) entry which is preliminary data.</text>
</comment>
<organism evidence="1 2">
    <name type="scientific">Adonisia turfae CCMR0081</name>
    <dbReference type="NCBI Taxonomy" id="2292702"/>
    <lineage>
        <taxon>Bacteria</taxon>
        <taxon>Bacillati</taxon>
        <taxon>Cyanobacteriota</taxon>
        <taxon>Adonisia</taxon>
        <taxon>Adonisia turfae</taxon>
    </lineage>
</organism>
<sequence>MIVIVRGRATPEQVDQMLKALGIYIKMAVDVEREVLAGGGELHADCELVLLDDGSEQKNVWGADWYPTNQSVGFESIINIRPSANNRSMQIQDLELRQKIEKIIRSFLEGVEIQWE</sequence>
<name>A0A6M0RHJ0_9CYAN</name>
<protein>
    <submittedName>
        <fullName evidence="1">Uncharacterized protein</fullName>
    </submittedName>
</protein>
<evidence type="ECO:0000313" key="1">
    <source>
        <dbReference type="EMBL" id="NEZ55380.1"/>
    </source>
</evidence>
<proteinExistence type="predicted"/>
<dbReference type="AlphaFoldDB" id="A0A6M0RHJ0"/>
<dbReference type="Pfam" id="PF18924">
    <property type="entry name" value="DUF5674"/>
    <property type="match status" value="1"/>
</dbReference>